<proteinExistence type="predicted"/>
<dbReference type="AlphaFoldDB" id="A0A2U1NKZ2"/>
<name>A0A2U1NKZ2_ARTAN</name>
<organism evidence="1 2">
    <name type="scientific">Artemisia annua</name>
    <name type="common">Sweet wormwood</name>
    <dbReference type="NCBI Taxonomy" id="35608"/>
    <lineage>
        <taxon>Eukaryota</taxon>
        <taxon>Viridiplantae</taxon>
        <taxon>Streptophyta</taxon>
        <taxon>Embryophyta</taxon>
        <taxon>Tracheophyta</taxon>
        <taxon>Spermatophyta</taxon>
        <taxon>Magnoliopsida</taxon>
        <taxon>eudicotyledons</taxon>
        <taxon>Gunneridae</taxon>
        <taxon>Pentapetalae</taxon>
        <taxon>asterids</taxon>
        <taxon>campanulids</taxon>
        <taxon>Asterales</taxon>
        <taxon>Asteraceae</taxon>
        <taxon>Asteroideae</taxon>
        <taxon>Anthemideae</taxon>
        <taxon>Artemisiinae</taxon>
        <taxon>Artemisia</taxon>
    </lineage>
</organism>
<reference evidence="1 2" key="1">
    <citation type="journal article" date="2018" name="Mol. Plant">
        <title>The genome of Artemisia annua provides insight into the evolution of Asteraceae family and artemisinin biosynthesis.</title>
        <authorList>
            <person name="Shen Q."/>
            <person name="Zhang L."/>
            <person name="Liao Z."/>
            <person name="Wang S."/>
            <person name="Yan T."/>
            <person name="Shi P."/>
            <person name="Liu M."/>
            <person name="Fu X."/>
            <person name="Pan Q."/>
            <person name="Wang Y."/>
            <person name="Lv Z."/>
            <person name="Lu X."/>
            <person name="Zhang F."/>
            <person name="Jiang W."/>
            <person name="Ma Y."/>
            <person name="Chen M."/>
            <person name="Hao X."/>
            <person name="Li L."/>
            <person name="Tang Y."/>
            <person name="Lv G."/>
            <person name="Zhou Y."/>
            <person name="Sun X."/>
            <person name="Brodelius P.E."/>
            <person name="Rose J.K.C."/>
            <person name="Tang K."/>
        </authorList>
    </citation>
    <scope>NUCLEOTIDE SEQUENCE [LARGE SCALE GENOMIC DNA]</scope>
    <source>
        <strain evidence="2">cv. Huhao1</strain>
        <tissue evidence="1">Leaf</tissue>
    </source>
</reference>
<accession>A0A2U1NKZ2</accession>
<evidence type="ECO:0000313" key="2">
    <source>
        <dbReference type="Proteomes" id="UP000245207"/>
    </source>
</evidence>
<comment type="caution">
    <text evidence="1">The sequence shown here is derived from an EMBL/GenBank/DDBJ whole genome shotgun (WGS) entry which is preliminary data.</text>
</comment>
<dbReference type="Proteomes" id="UP000245207">
    <property type="component" value="Unassembled WGS sequence"/>
</dbReference>
<evidence type="ECO:0000313" key="1">
    <source>
        <dbReference type="EMBL" id="PWA74185.1"/>
    </source>
</evidence>
<keyword evidence="2" id="KW-1185">Reference proteome</keyword>
<sequence>MKWVILVQFKWTYGSYTTYATKKLCDNTKGNRWVEKIFKKVVEDGAKFCGCATAALIGVGHGAKLLESSPTTTAYLGYLSIAGFFGFSFAQLARSALYVILYVWVQWKLVTIEAEAKAKALLEATTTIEDEVVKTKAEGDAKAIEDEEKHLNQIAKDGVAFTMVGGLGLFYVVDCGTFADALPEVLSFLAAYNVLKKMESIRSHFFNGVDHNARKLSLVKWNNVLASKEKGGRGVSSFYALNRALIFKWVWHFRSQNFSLWSRVIKAIQGEDGKLCKYLIYGFSSNWTDIVRDISFLKNKGIDLLGSKEISWKWRRYDVLGREMERRCSP</sequence>
<protein>
    <submittedName>
        <fullName evidence="1">Uncharacterized protein</fullName>
    </submittedName>
</protein>
<gene>
    <name evidence="1" type="ORF">CTI12_AA253250</name>
</gene>
<dbReference type="EMBL" id="PKPP01002607">
    <property type="protein sequence ID" value="PWA74185.1"/>
    <property type="molecule type" value="Genomic_DNA"/>
</dbReference>